<keyword evidence="13" id="KW-0675">Receptor</keyword>
<dbReference type="GO" id="GO:0045039">
    <property type="term" value="P:protein insertion into mitochondrial inner membrane"/>
    <property type="evidence" value="ECO:0007669"/>
    <property type="project" value="TreeGrafter"/>
</dbReference>
<dbReference type="EMBL" id="JAKWFO010000009">
    <property type="protein sequence ID" value="KAI9633426.1"/>
    <property type="molecule type" value="Genomic_DNA"/>
</dbReference>
<protein>
    <submittedName>
        <fullName evidence="13">Mitochondrial import receptor subunit tom40</fullName>
    </submittedName>
</protein>
<evidence type="ECO:0000256" key="9">
    <source>
        <dbReference type="ARBA" id="ARBA00038030"/>
    </source>
</evidence>
<dbReference type="AlphaFoldDB" id="A0AA38H3R4"/>
<evidence type="ECO:0000313" key="14">
    <source>
        <dbReference type="Proteomes" id="UP001164286"/>
    </source>
</evidence>
<evidence type="ECO:0000256" key="4">
    <source>
        <dbReference type="ARBA" id="ARBA00022787"/>
    </source>
</evidence>
<keyword evidence="4" id="KW-1000">Mitochondrion outer membrane</keyword>
<dbReference type="GO" id="GO:0030943">
    <property type="term" value="F:mitochondrion targeting sequence binding"/>
    <property type="evidence" value="ECO:0007669"/>
    <property type="project" value="TreeGrafter"/>
</dbReference>
<keyword evidence="8 12" id="KW-0472">Membrane</keyword>
<dbReference type="SUPFAM" id="SSF48452">
    <property type="entry name" value="TPR-like"/>
    <property type="match status" value="1"/>
</dbReference>
<feature type="compositionally biased region" description="Gly residues" evidence="11">
    <location>
        <begin position="86"/>
        <end position="98"/>
    </location>
</feature>
<proteinExistence type="inferred from homology"/>
<accession>A0AA38H3R4</accession>
<dbReference type="PANTHER" id="PTHR46208">
    <property type="entry name" value="MITOCHONDRIAL IMPORT RECEPTOR SUBUNIT TOM70"/>
    <property type="match status" value="1"/>
</dbReference>
<feature type="compositionally biased region" description="Basic and acidic residues" evidence="11">
    <location>
        <begin position="132"/>
        <end position="147"/>
    </location>
</feature>
<dbReference type="Gene3D" id="1.25.40.10">
    <property type="entry name" value="Tetratricopeptide repeat domain"/>
    <property type="match status" value="2"/>
</dbReference>
<evidence type="ECO:0000256" key="7">
    <source>
        <dbReference type="ARBA" id="ARBA00023128"/>
    </source>
</evidence>
<keyword evidence="3" id="KW-0677">Repeat</keyword>
<keyword evidence="6 12" id="KW-1133">Transmembrane helix</keyword>
<feature type="transmembrane region" description="Helical" evidence="12">
    <location>
        <begin position="49"/>
        <end position="67"/>
    </location>
</feature>
<evidence type="ECO:0000256" key="10">
    <source>
        <dbReference type="PROSITE-ProRule" id="PRU00339"/>
    </source>
</evidence>
<dbReference type="GO" id="GO:0008320">
    <property type="term" value="F:protein transmembrane transporter activity"/>
    <property type="evidence" value="ECO:0007669"/>
    <property type="project" value="TreeGrafter"/>
</dbReference>
<evidence type="ECO:0000256" key="6">
    <source>
        <dbReference type="ARBA" id="ARBA00022989"/>
    </source>
</evidence>
<name>A0AA38H3R4_9TREE</name>
<dbReference type="Pfam" id="PF14559">
    <property type="entry name" value="TPR_19"/>
    <property type="match status" value="1"/>
</dbReference>
<evidence type="ECO:0000256" key="1">
    <source>
        <dbReference type="ARBA" id="ARBA00004572"/>
    </source>
</evidence>
<evidence type="ECO:0000256" key="5">
    <source>
        <dbReference type="ARBA" id="ARBA00022803"/>
    </source>
</evidence>
<comment type="subcellular location">
    <subcellularLocation>
        <location evidence="1">Mitochondrion outer membrane</location>
        <topology evidence="1">Single-pass membrane protein</topology>
    </subcellularLocation>
</comment>
<dbReference type="Proteomes" id="UP001164286">
    <property type="component" value="Unassembled WGS sequence"/>
</dbReference>
<feature type="compositionally biased region" description="Basic residues" evidence="11">
    <location>
        <begin position="100"/>
        <end position="109"/>
    </location>
</feature>
<dbReference type="Pfam" id="PF13174">
    <property type="entry name" value="TPR_6"/>
    <property type="match status" value="1"/>
</dbReference>
<dbReference type="GO" id="GO:0030150">
    <property type="term" value="P:protein import into mitochondrial matrix"/>
    <property type="evidence" value="ECO:0007669"/>
    <property type="project" value="TreeGrafter"/>
</dbReference>
<feature type="repeat" description="TPR" evidence="10">
    <location>
        <begin position="507"/>
        <end position="540"/>
    </location>
</feature>
<sequence length="651" mass="71327">MAPAALPQRGPTALGSLPATPGNVATLPPTAPSALLTRTQRWIEENQRMLILGAAVAVVGGAGYLLYNRPPARKPRGPSGAAAGSGSEGESGTNGAGGSKKNKKKKSKKAGGGAKDGFLKGEGDDGPLLEEIAPKEKVQEKKDTVPEHLEGVPSAAMLKDLSEKERNDLGATLKDRGNKLYSKKDFRKAVECYTKAIEVSIKKDAVFYSNRAACYTNFSPAEYDRCVADCDEALKLDHNYVKALKRRATALEALGRDEEAVRDFTATTIIERFQDEQAAQSVERCLKKLASKKAKEILETREPKLPSPTFISSYLAAFRPHDKPTLPENPSQGDQTLALAFDALGAADYNHAVSFVGEAIEQGISTKEGQAEAHNMRGTFKFLIGDSQGAKADLEKALDLVPNFVQAWVKIASVHMELGDAASAFGDFEAAIRHNSEDPDIYYHRGQVYFIMQEFEKAIADYNKSTELDGGFIFTHVQAAVAQYKLGQVGPSMAAFRRILKNFPDRGEPSNYYGELLLDQQKFSESVERFDKSLELDKNRHPRNVLPLVNKSLAIFQWKQDVGQAEALCKEALEIDPDCDVAVATLAQLSLQQGRIDEAIPWFERSAKLSRTEGELINAITYEHASRAQQAFLKNYPEYAERLSQMASGMQ</sequence>
<comment type="similarity">
    <text evidence="9">Belongs to the Tom70 family.</text>
</comment>
<dbReference type="SMART" id="SM00028">
    <property type="entry name" value="TPR"/>
    <property type="match status" value="10"/>
</dbReference>
<keyword evidence="7" id="KW-0496">Mitochondrion</keyword>
<dbReference type="InterPro" id="IPR019734">
    <property type="entry name" value="TPR_rpt"/>
</dbReference>
<dbReference type="RefSeq" id="XP_052943203.1">
    <property type="nucleotide sequence ID" value="XM_053085920.1"/>
</dbReference>
<gene>
    <name evidence="13" type="ORF">MKK02DRAFT_18278</name>
</gene>
<evidence type="ECO:0000256" key="8">
    <source>
        <dbReference type="ARBA" id="ARBA00023136"/>
    </source>
</evidence>
<keyword evidence="5 10" id="KW-0802">TPR repeat</keyword>
<dbReference type="Pfam" id="PF00515">
    <property type="entry name" value="TPR_1"/>
    <property type="match status" value="1"/>
</dbReference>
<evidence type="ECO:0000256" key="12">
    <source>
        <dbReference type="SAM" id="Phobius"/>
    </source>
</evidence>
<reference evidence="13" key="1">
    <citation type="journal article" date="2022" name="G3 (Bethesda)">
        <title>High quality genome of the basidiomycete yeast Dioszegia hungarica PDD-24b-2 isolated from cloud water.</title>
        <authorList>
            <person name="Jarrige D."/>
            <person name="Haridas S."/>
            <person name="Bleykasten-Grosshans C."/>
            <person name="Joly M."/>
            <person name="Nadalig T."/>
            <person name="Sancelme M."/>
            <person name="Vuilleumier S."/>
            <person name="Grigoriev I.V."/>
            <person name="Amato P."/>
            <person name="Bringel F."/>
        </authorList>
    </citation>
    <scope>NUCLEOTIDE SEQUENCE</scope>
    <source>
        <strain evidence="13">PDD-24b-2</strain>
    </source>
</reference>
<dbReference type="PROSITE" id="PS50005">
    <property type="entry name" value="TPR"/>
    <property type="match status" value="2"/>
</dbReference>
<keyword evidence="2 12" id="KW-0812">Transmembrane</keyword>
<dbReference type="PANTHER" id="PTHR46208:SF1">
    <property type="entry name" value="MITOCHONDRIAL IMPORT RECEPTOR SUBUNIT TOM70"/>
    <property type="match status" value="1"/>
</dbReference>
<evidence type="ECO:0000256" key="11">
    <source>
        <dbReference type="SAM" id="MobiDB-lite"/>
    </source>
</evidence>
<dbReference type="GeneID" id="77725121"/>
<keyword evidence="14" id="KW-1185">Reference proteome</keyword>
<evidence type="ECO:0000256" key="2">
    <source>
        <dbReference type="ARBA" id="ARBA00022692"/>
    </source>
</evidence>
<evidence type="ECO:0000313" key="13">
    <source>
        <dbReference type="EMBL" id="KAI9633426.1"/>
    </source>
</evidence>
<organism evidence="13 14">
    <name type="scientific">Dioszegia hungarica</name>
    <dbReference type="NCBI Taxonomy" id="4972"/>
    <lineage>
        <taxon>Eukaryota</taxon>
        <taxon>Fungi</taxon>
        <taxon>Dikarya</taxon>
        <taxon>Basidiomycota</taxon>
        <taxon>Agaricomycotina</taxon>
        <taxon>Tremellomycetes</taxon>
        <taxon>Tremellales</taxon>
        <taxon>Bulleribasidiaceae</taxon>
        <taxon>Dioszegia</taxon>
    </lineage>
</organism>
<feature type="region of interest" description="Disordered" evidence="11">
    <location>
        <begin position="1"/>
        <end position="30"/>
    </location>
</feature>
<dbReference type="GO" id="GO:0005741">
    <property type="term" value="C:mitochondrial outer membrane"/>
    <property type="evidence" value="ECO:0007669"/>
    <property type="project" value="UniProtKB-SubCell"/>
</dbReference>
<dbReference type="InterPro" id="IPR011990">
    <property type="entry name" value="TPR-like_helical_dom_sf"/>
</dbReference>
<evidence type="ECO:0000256" key="3">
    <source>
        <dbReference type="ARBA" id="ARBA00022737"/>
    </source>
</evidence>
<feature type="region of interest" description="Disordered" evidence="11">
    <location>
        <begin position="70"/>
        <end position="147"/>
    </location>
</feature>
<feature type="repeat" description="TPR" evidence="10">
    <location>
        <begin position="439"/>
        <end position="472"/>
    </location>
</feature>
<comment type="caution">
    <text evidence="13">The sequence shown here is derived from an EMBL/GenBank/DDBJ whole genome shotgun (WGS) entry which is preliminary data.</text>
</comment>